<sequence length="55" mass="6358">MDKKKRKIRTDNTVVAPGMDPEDSYGERATKFEIEKGESTTVTRVTYDEYDPSDR</sequence>
<evidence type="ECO:0008006" key="4">
    <source>
        <dbReference type="Google" id="ProtNLM"/>
    </source>
</evidence>
<proteinExistence type="predicted"/>
<comment type="caution">
    <text evidence="2">The sequence shown here is derived from an EMBL/GenBank/DDBJ whole genome shotgun (WGS) entry which is preliminary data.</text>
</comment>
<protein>
    <recommendedName>
        <fullName evidence="4">DUF4025 domain-containing protein</fullName>
    </recommendedName>
</protein>
<dbReference type="RefSeq" id="WP_191967603.1">
    <property type="nucleotide sequence ID" value="NZ_JAIFZM010000010.1"/>
</dbReference>
<organism evidence="2 3">
    <name type="scientific">Oceanobacillus jordanicus</name>
    <dbReference type="NCBI Taxonomy" id="2867266"/>
    <lineage>
        <taxon>Bacteria</taxon>
        <taxon>Bacillati</taxon>
        <taxon>Bacillota</taxon>
        <taxon>Bacilli</taxon>
        <taxon>Bacillales</taxon>
        <taxon>Bacillaceae</taxon>
        <taxon>Oceanobacillus</taxon>
    </lineage>
</organism>
<feature type="region of interest" description="Disordered" evidence="1">
    <location>
        <begin position="1"/>
        <end position="25"/>
    </location>
</feature>
<reference evidence="2 3" key="1">
    <citation type="journal article" date="2022" name="Evol. Bioinform. Online">
        <title>Draft Genome Sequence of Oceanobacillus jordanicus Strain GSFE11, a Halotolerant Plant Growth-Promoting Bacterial Endophyte Isolated From the Jordan Valley.</title>
        <authorList>
            <person name="Alhindi T."/>
            <person name="Albdaiwi R."/>
        </authorList>
    </citation>
    <scope>NUCLEOTIDE SEQUENCE [LARGE SCALE GENOMIC DNA]</scope>
    <source>
        <strain evidence="2 3">GSFE11</strain>
    </source>
</reference>
<evidence type="ECO:0000313" key="3">
    <source>
        <dbReference type="Proteomes" id="UP001199631"/>
    </source>
</evidence>
<evidence type="ECO:0000256" key="1">
    <source>
        <dbReference type="SAM" id="MobiDB-lite"/>
    </source>
</evidence>
<dbReference type="EMBL" id="JAIFZM010000010">
    <property type="protein sequence ID" value="MCG3420052.1"/>
    <property type="molecule type" value="Genomic_DNA"/>
</dbReference>
<evidence type="ECO:0000313" key="2">
    <source>
        <dbReference type="EMBL" id="MCG3420052.1"/>
    </source>
</evidence>
<dbReference type="Proteomes" id="UP001199631">
    <property type="component" value="Unassembled WGS sequence"/>
</dbReference>
<dbReference type="AlphaFoldDB" id="A0AAW5B776"/>
<keyword evidence="3" id="KW-1185">Reference proteome</keyword>
<accession>A0AAW5B776</accession>
<name>A0AAW5B776_9BACI</name>
<gene>
    <name evidence="2" type="ORF">K3T81_12905</name>
</gene>